<evidence type="ECO:0000256" key="14">
    <source>
        <dbReference type="ARBA" id="ARBA00031427"/>
    </source>
</evidence>
<evidence type="ECO:0000256" key="9">
    <source>
        <dbReference type="ARBA" id="ARBA00022533"/>
    </source>
</evidence>
<dbReference type="EC" id="4.3.1.19" evidence="7"/>
<dbReference type="FunFam" id="3.40.50.1100:FF:000007">
    <property type="entry name" value="L-threonine dehydratase catabolic TdcB"/>
    <property type="match status" value="1"/>
</dbReference>
<keyword evidence="9" id="KW-0021">Allosteric enzyme</keyword>
<comment type="subunit">
    <text evidence="6">In the native structure, TdcB is in a dimeric form, whereas in the TdcB-AMP complex, it exists in a tetrameric form (dimer of dimers).</text>
</comment>
<evidence type="ECO:0000256" key="5">
    <source>
        <dbReference type="ARBA" id="ARBA00010869"/>
    </source>
</evidence>
<dbReference type="GO" id="GO:0004794">
    <property type="term" value="F:threonine deaminase activity"/>
    <property type="evidence" value="ECO:0007669"/>
    <property type="project" value="UniProtKB-EC"/>
</dbReference>
<dbReference type="NCBIfam" id="TIGR01127">
    <property type="entry name" value="ilvA_1Cterm"/>
    <property type="match status" value="1"/>
</dbReference>
<dbReference type="GO" id="GO:0006565">
    <property type="term" value="P:L-serine catabolic process"/>
    <property type="evidence" value="ECO:0007669"/>
    <property type="project" value="TreeGrafter"/>
</dbReference>
<evidence type="ECO:0000256" key="11">
    <source>
        <dbReference type="ARBA" id="ARBA00022898"/>
    </source>
</evidence>
<dbReference type="Pfam" id="PF00291">
    <property type="entry name" value="PALP"/>
    <property type="match status" value="1"/>
</dbReference>
<comment type="function">
    <text evidence="13">Catalyzes the anaerobic formation of alpha-ketobutyrate and ammonia from threonine in a two-step reaction. The first step involved a dehydration of threonine and a production of enamine intermediates (aminocrotonate), which tautomerizes to its imine form (iminobutyrate). Both intermediates are unstable and short-lived. The second step is the nonenzymatic hydrolysis of the enamine/imine intermediates to form 2-ketobutyrate and free ammonia. In the low water environment of the cell, the second step is accelerated by RidA.</text>
</comment>
<feature type="domain" description="ACT" evidence="15">
    <location>
        <begin position="338"/>
        <end position="412"/>
    </location>
</feature>
<name>A0A2A9EIN0_9MICO</name>
<dbReference type="Gene3D" id="3.40.50.1100">
    <property type="match status" value="2"/>
</dbReference>
<dbReference type="RefSeq" id="WP_098483003.1">
    <property type="nucleotide sequence ID" value="NZ_PDJI01000004.1"/>
</dbReference>
<comment type="cofactor">
    <cofactor evidence="2">
        <name>pyridoxal 5'-phosphate</name>
        <dbReference type="ChEBI" id="CHEBI:597326"/>
    </cofactor>
</comment>
<dbReference type="InterPro" id="IPR002912">
    <property type="entry name" value="ACT_dom"/>
</dbReference>
<dbReference type="InterPro" id="IPR001926">
    <property type="entry name" value="TrpB-like_PALP"/>
</dbReference>
<dbReference type="CDD" id="cd04886">
    <property type="entry name" value="ACT_ThrD-II-like"/>
    <property type="match status" value="1"/>
</dbReference>
<dbReference type="SUPFAM" id="SSF53686">
    <property type="entry name" value="Tryptophan synthase beta subunit-like PLP-dependent enzymes"/>
    <property type="match status" value="1"/>
</dbReference>
<dbReference type="InterPro" id="IPR000634">
    <property type="entry name" value="Ser/Thr_deHydtase_PyrdxlP-BS"/>
</dbReference>
<accession>A0A2A9EIN0</accession>
<evidence type="ECO:0000256" key="6">
    <source>
        <dbReference type="ARBA" id="ARBA00011447"/>
    </source>
</evidence>
<dbReference type="UniPathway" id="UPA00047">
    <property type="reaction ID" value="UER00054"/>
</dbReference>
<dbReference type="GO" id="GO:0030170">
    <property type="term" value="F:pyridoxal phosphate binding"/>
    <property type="evidence" value="ECO:0007669"/>
    <property type="project" value="InterPro"/>
</dbReference>
<proteinExistence type="inferred from homology"/>
<dbReference type="AlphaFoldDB" id="A0A2A9EIN0"/>
<dbReference type="InterPro" id="IPR045865">
    <property type="entry name" value="ACT-like_dom_sf"/>
</dbReference>
<dbReference type="InterPro" id="IPR036052">
    <property type="entry name" value="TrpB-like_PALP_sf"/>
</dbReference>
<protein>
    <recommendedName>
        <fullName evidence="8">L-threonine dehydratase catabolic TdcB</fullName>
        <ecNumber evidence="7">4.3.1.19</ecNumber>
    </recommendedName>
    <alternativeName>
        <fullName evidence="14">Threonine deaminase</fullName>
    </alternativeName>
</protein>
<evidence type="ECO:0000259" key="15">
    <source>
        <dbReference type="PROSITE" id="PS51671"/>
    </source>
</evidence>
<dbReference type="InterPro" id="IPR005789">
    <property type="entry name" value="Thr_deHydtase_catblc"/>
</dbReference>
<dbReference type="InterPro" id="IPR044561">
    <property type="entry name" value="ACT_ThrD-II-like"/>
</dbReference>
<comment type="catalytic activity">
    <reaction evidence="1">
        <text>L-threonine = 2-oxobutanoate + NH4(+)</text>
        <dbReference type="Rhea" id="RHEA:22108"/>
        <dbReference type="ChEBI" id="CHEBI:16763"/>
        <dbReference type="ChEBI" id="CHEBI:28938"/>
        <dbReference type="ChEBI" id="CHEBI:57926"/>
        <dbReference type="EC" id="4.3.1.19"/>
    </reaction>
</comment>
<dbReference type="GO" id="GO:0009097">
    <property type="term" value="P:isoleucine biosynthetic process"/>
    <property type="evidence" value="ECO:0007669"/>
    <property type="project" value="UniProtKB-UniPathway"/>
</dbReference>
<evidence type="ECO:0000256" key="4">
    <source>
        <dbReference type="ARBA" id="ARBA00004958"/>
    </source>
</evidence>
<dbReference type="PROSITE" id="PS51671">
    <property type="entry name" value="ACT"/>
    <property type="match status" value="1"/>
</dbReference>
<evidence type="ECO:0000256" key="1">
    <source>
        <dbReference type="ARBA" id="ARBA00001274"/>
    </source>
</evidence>
<keyword evidence="12" id="KW-0456">Lyase</keyword>
<comment type="pathway">
    <text evidence="3">Amino-acid biosynthesis; L-isoleucine biosynthesis; 2-oxobutanoate from L-threonine: step 1/1.</text>
</comment>
<evidence type="ECO:0000256" key="3">
    <source>
        <dbReference type="ARBA" id="ARBA00004810"/>
    </source>
</evidence>
<dbReference type="OrthoDB" id="9811476at2"/>
<dbReference type="EMBL" id="PDJI01000004">
    <property type="protein sequence ID" value="PFG38794.1"/>
    <property type="molecule type" value="Genomic_DNA"/>
</dbReference>
<keyword evidence="10" id="KW-0028">Amino-acid biosynthesis</keyword>
<dbReference type="PROSITE" id="PS00165">
    <property type="entry name" value="DEHYDRATASE_SER_THR"/>
    <property type="match status" value="1"/>
</dbReference>
<dbReference type="PANTHER" id="PTHR48078">
    <property type="entry name" value="THREONINE DEHYDRATASE, MITOCHONDRIAL-RELATED"/>
    <property type="match status" value="1"/>
</dbReference>
<dbReference type="Proteomes" id="UP000222106">
    <property type="component" value="Unassembled WGS sequence"/>
</dbReference>
<dbReference type="GO" id="GO:0006567">
    <property type="term" value="P:L-threonine catabolic process"/>
    <property type="evidence" value="ECO:0007669"/>
    <property type="project" value="InterPro"/>
</dbReference>
<evidence type="ECO:0000256" key="13">
    <source>
        <dbReference type="ARBA" id="ARBA00025527"/>
    </source>
</evidence>
<evidence type="ECO:0000313" key="16">
    <source>
        <dbReference type="EMBL" id="PFG38794.1"/>
    </source>
</evidence>
<evidence type="ECO:0000256" key="12">
    <source>
        <dbReference type="ARBA" id="ARBA00023239"/>
    </source>
</evidence>
<keyword evidence="10" id="KW-0412">Isoleucine biosynthesis</keyword>
<comment type="pathway">
    <text evidence="4">Amino-acid degradation; L-threonine degradation via propanoate pathway; propanoate from L-threonine: step 1/4.</text>
</comment>
<dbReference type="GO" id="GO:0003941">
    <property type="term" value="F:L-serine ammonia-lyase activity"/>
    <property type="evidence" value="ECO:0007669"/>
    <property type="project" value="TreeGrafter"/>
</dbReference>
<keyword evidence="10" id="KW-0100">Branched-chain amino acid biosynthesis</keyword>
<dbReference type="CDD" id="cd01562">
    <property type="entry name" value="Thr-dehyd"/>
    <property type="match status" value="1"/>
</dbReference>
<evidence type="ECO:0000256" key="10">
    <source>
        <dbReference type="ARBA" id="ARBA00022624"/>
    </source>
</evidence>
<evidence type="ECO:0000313" key="17">
    <source>
        <dbReference type="Proteomes" id="UP000222106"/>
    </source>
</evidence>
<keyword evidence="17" id="KW-1185">Reference proteome</keyword>
<evidence type="ECO:0000256" key="8">
    <source>
        <dbReference type="ARBA" id="ARBA00022248"/>
    </source>
</evidence>
<evidence type="ECO:0000256" key="7">
    <source>
        <dbReference type="ARBA" id="ARBA00012096"/>
    </source>
</evidence>
<reference evidence="16 17" key="1">
    <citation type="submission" date="2017-10" db="EMBL/GenBank/DDBJ databases">
        <title>Sequencing the genomes of 1000 actinobacteria strains.</title>
        <authorList>
            <person name="Klenk H.-P."/>
        </authorList>
    </citation>
    <scope>NUCLEOTIDE SEQUENCE [LARGE SCALE GENOMIC DNA]</scope>
    <source>
        <strain evidence="16 17">DSM 21838</strain>
    </source>
</reference>
<organism evidence="16 17">
    <name type="scientific">Georgenia soli</name>
    <dbReference type="NCBI Taxonomy" id="638953"/>
    <lineage>
        <taxon>Bacteria</taxon>
        <taxon>Bacillati</taxon>
        <taxon>Actinomycetota</taxon>
        <taxon>Actinomycetes</taxon>
        <taxon>Micrococcales</taxon>
        <taxon>Bogoriellaceae</taxon>
        <taxon>Georgenia</taxon>
    </lineage>
</organism>
<evidence type="ECO:0000256" key="2">
    <source>
        <dbReference type="ARBA" id="ARBA00001933"/>
    </source>
</evidence>
<keyword evidence="11" id="KW-0663">Pyridoxal phosphate</keyword>
<comment type="caution">
    <text evidence="16">The sequence shown here is derived from an EMBL/GenBank/DDBJ whole genome shotgun (WGS) entry which is preliminary data.</text>
</comment>
<dbReference type="SUPFAM" id="SSF55021">
    <property type="entry name" value="ACT-like"/>
    <property type="match status" value="1"/>
</dbReference>
<dbReference type="PANTHER" id="PTHR48078:SF6">
    <property type="entry name" value="L-THREONINE DEHYDRATASE CATABOLIC TDCB"/>
    <property type="match status" value="1"/>
</dbReference>
<dbReference type="InterPro" id="IPR050147">
    <property type="entry name" value="Ser/Thr_Dehydratase"/>
</dbReference>
<gene>
    <name evidence="16" type="ORF">ATJ97_1281</name>
</gene>
<sequence length="412" mass="42755">MTASWRAAPATAAFDRATFAAAAEVISGVAHRTPVEESTTLGRVVGKRVHLKAENLQRTGSFKIRGAYVRISRLTEEEKARGVVAASAGNHAQGVALAAHRLGIPAKIFMPVDAALPKVAATRQYGAEVVLVGENLNGSMAAALDEVERTGRVLIHPYDHPDIVAGQGTIGLEILEQVPDVRTIVVPTGGGGLLAGVAAAVHSVDPGIDVVGVQAATAAAYPASLAEGRPVLLEDLHTMADGIAVGMPGDVPFRLIREHVREIRTVTEEQLSRAVLHVVERAKLVVEPSGAAGVAALLADPGAFRGPVVVVLSGGNVDPLVLLRIIRHGMTAAGRYLQMRVLVQDSPGSLAGLLNKLAASGGNVVSVEHTRTSAGLAVDEVEISVELETKGPEHCQSVLEALRAAGYTILAP</sequence>
<dbReference type="FunFam" id="3.40.50.1100:FF:000005">
    <property type="entry name" value="Threonine dehydratase catabolic"/>
    <property type="match status" value="1"/>
</dbReference>
<comment type="similarity">
    <text evidence="5">Belongs to the serine/threonine dehydratase family.</text>
</comment>